<dbReference type="GO" id="GO:0071973">
    <property type="term" value="P:bacterial-type flagellum-dependent cell motility"/>
    <property type="evidence" value="ECO:0007669"/>
    <property type="project" value="InterPro"/>
</dbReference>
<dbReference type="Gene3D" id="2.30.330.10">
    <property type="entry name" value="SpoA-like"/>
    <property type="match status" value="1"/>
</dbReference>
<dbReference type="EMBL" id="PYNF01000002">
    <property type="protein sequence ID" value="PSV01107.1"/>
    <property type="molecule type" value="Genomic_DNA"/>
</dbReference>
<dbReference type="AlphaFoldDB" id="A0A2T3KMS2"/>
<proteinExistence type="inferred from homology"/>
<dbReference type="Proteomes" id="UP000241426">
    <property type="component" value="Unassembled WGS sequence"/>
</dbReference>
<dbReference type="InterPro" id="IPR036429">
    <property type="entry name" value="SpoA-like_sf"/>
</dbReference>
<organism evidence="3 4">
    <name type="scientific">Photobacterium kishitanii</name>
    <dbReference type="NCBI Taxonomy" id="318456"/>
    <lineage>
        <taxon>Bacteria</taxon>
        <taxon>Pseudomonadati</taxon>
        <taxon>Pseudomonadota</taxon>
        <taxon>Gammaproteobacteria</taxon>
        <taxon>Vibrionales</taxon>
        <taxon>Vibrionaceae</taxon>
        <taxon>Photobacterium</taxon>
    </lineage>
</organism>
<evidence type="ECO:0000313" key="4">
    <source>
        <dbReference type="Proteomes" id="UP000241426"/>
    </source>
</evidence>
<dbReference type="InterPro" id="IPR001172">
    <property type="entry name" value="FliN_T3SS_HrcQb"/>
</dbReference>
<evidence type="ECO:0000313" key="3">
    <source>
        <dbReference type="EMBL" id="PSV01107.1"/>
    </source>
</evidence>
<dbReference type="GO" id="GO:0009425">
    <property type="term" value="C:bacterial-type flagellum basal body"/>
    <property type="evidence" value="ECO:0007669"/>
    <property type="project" value="InterPro"/>
</dbReference>
<feature type="domain" description="Flagellar motor switch protein FliN-like C-terminal" evidence="2">
    <location>
        <begin position="8"/>
        <end position="78"/>
    </location>
</feature>
<protein>
    <recommendedName>
        <fullName evidence="2">Flagellar motor switch protein FliN-like C-terminal domain-containing protein</fullName>
    </recommendedName>
</protein>
<evidence type="ECO:0000256" key="1">
    <source>
        <dbReference type="ARBA" id="ARBA00009226"/>
    </source>
</evidence>
<dbReference type="Pfam" id="PF01052">
    <property type="entry name" value="FliMN_C"/>
    <property type="match status" value="1"/>
</dbReference>
<evidence type="ECO:0000259" key="2">
    <source>
        <dbReference type="Pfam" id="PF01052"/>
    </source>
</evidence>
<dbReference type="GO" id="GO:0006935">
    <property type="term" value="P:chemotaxis"/>
    <property type="evidence" value="ECO:0007669"/>
    <property type="project" value="InterPro"/>
</dbReference>
<comment type="similarity">
    <text evidence="1">Belongs to the FliN/MopA/SpaO family.</text>
</comment>
<dbReference type="InterPro" id="IPR001543">
    <property type="entry name" value="FliN-like_C"/>
</dbReference>
<accession>A0A2T3KMS2</accession>
<gene>
    <name evidence="3" type="ORF">C9J27_03550</name>
</gene>
<dbReference type="RefSeq" id="WP_107288834.1">
    <property type="nucleotide sequence ID" value="NZ_PYNF01000002.1"/>
</dbReference>
<dbReference type="PRINTS" id="PR00956">
    <property type="entry name" value="FLGMOTORFLIN"/>
</dbReference>
<sequence>MSQNVANVKNIKLDVSVEIGRTQMTLSEIEESVKSGTQISLNTKVGEGFVLMVNGSPVATGTVEDVDGELCFVTTEVIDD</sequence>
<dbReference type="GO" id="GO:0003774">
    <property type="term" value="F:cytoskeletal motor activity"/>
    <property type="evidence" value="ECO:0007669"/>
    <property type="project" value="InterPro"/>
</dbReference>
<reference evidence="3 4" key="1">
    <citation type="submission" date="2018-01" db="EMBL/GenBank/DDBJ databases">
        <title>Whole genome sequencing of Histamine producing bacteria.</title>
        <authorList>
            <person name="Butler K."/>
        </authorList>
    </citation>
    <scope>NUCLEOTIDE SEQUENCE [LARGE SCALE GENOMIC DNA]</scope>
    <source>
        <strain evidence="3 4">FS-7.2</strain>
    </source>
</reference>
<name>A0A2T3KMS2_9GAMM</name>
<comment type="caution">
    <text evidence="3">The sequence shown here is derived from an EMBL/GenBank/DDBJ whole genome shotgun (WGS) entry which is preliminary data.</text>
</comment>
<dbReference type="SUPFAM" id="SSF101801">
    <property type="entry name" value="Surface presentation of antigens (SPOA)"/>
    <property type="match status" value="1"/>
</dbReference>